<dbReference type="PROSITE" id="PS50297">
    <property type="entry name" value="ANK_REP_REGION"/>
    <property type="match status" value="1"/>
</dbReference>
<dbReference type="SMART" id="SM00248">
    <property type="entry name" value="ANK"/>
    <property type="match status" value="3"/>
</dbReference>
<dbReference type="Gene3D" id="1.25.40.20">
    <property type="entry name" value="Ankyrin repeat-containing domain"/>
    <property type="match status" value="1"/>
</dbReference>
<reference evidence="5 6" key="1">
    <citation type="submission" date="2020-04" db="EMBL/GenBank/DDBJ databases">
        <title>Description of novel Gluconacetobacter.</title>
        <authorList>
            <person name="Sombolestani A."/>
        </authorList>
    </citation>
    <scope>NUCLEOTIDE SEQUENCE [LARGE SCALE GENOMIC DNA]</scope>
    <source>
        <strain evidence="5 6">LMG 27802</strain>
    </source>
</reference>
<keyword evidence="6" id="KW-1185">Reference proteome</keyword>
<dbReference type="PANTHER" id="PTHR24171">
    <property type="entry name" value="ANKYRIN REPEAT DOMAIN-CONTAINING PROTEIN 39-RELATED"/>
    <property type="match status" value="1"/>
</dbReference>
<protein>
    <submittedName>
        <fullName evidence="5">Ankyrin repeat domain-containing protein</fullName>
    </submittedName>
</protein>
<comment type="caution">
    <text evidence="5">The sequence shown here is derived from an EMBL/GenBank/DDBJ whole genome shotgun (WGS) entry which is preliminary data.</text>
</comment>
<organism evidence="5 6">
    <name type="scientific">Gluconacetobacter tumulisoli</name>
    <dbReference type="NCBI Taxonomy" id="1286189"/>
    <lineage>
        <taxon>Bacteria</taxon>
        <taxon>Pseudomonadati</taxon>
        <taxon>Pseudomonadota</taxon>
        <taxon>Alphaproteobacteria</taxon>
        <taxon>Acetobacterales</taxon>
        <taxon>Acetobacteraceae</taxon>
        <taxon>Gluconacetobacter</taxon>
    </lineage>
</organism>
<feature type="repeat" description="ANK" evidence="3">
    <location>
        <begin position="70"/>
        <end position="102"/>
    </location>
</feature>
<dbReference type="InterPro" id="IPR002110">
    <property type="entry name" value="Ankyrin_rpt"/>
</dbReference>
<dbReference type="InterPro" id="IPR036770">
    <property type="entry name" value="Ankyrin_rpt-contain_sf"/>
</dbReference>
<proteinExistence type="predicted"/>
<accession>A0A7W4PP54</accession>
<dbReference type="GO" id="GO:0004842">
    <property type="term" value="F:ubiquitin-protein transferase activity"/>
    <property type="evidence" value="ECO:0007669"/>
    <property type="project" value="TreeGrafter"/>
</dbReference>
<dbReference type="PANTHER" id="PTHR24171:SF8">
    <property type="entry name" value="BRCA1-ASSOCIATED RING DOMAIN PROTEIN 1"/>
    <property type="match status" value="1"/>
</dbReference>
<dbReference type="SUPFAM" id="SSF48403">
    <property type="entry name" value="Ankyrin repeat"/>
    <property type="match status" value="1"/>
</dbReference>
<feature type="repeat" description="ANK" evidence="3">
    <location>
        <begin position="136"/>
        <end position="168"/>
    </location>
</feature>
<evidence type="ECO:0000313" key="5">
    <source>
        <dbReference type="EMBL" id="MBB2201476.1"/>
    </source>
</evidence>
<dbReference type="Pfam" id="PF12796">
    <property type="entry name" value="Ank_2"/>
    <property type="match status" value="1"/>
</dbReference>
<evidence type="ECO:0000256" key="4">
    <source>
        <dbReference type="SAM" id="MobiDB-lite"/>
    </source>
</evidence>
<feature type="compositionally biased region" description="Polar residues" evidence="4">
    <location>
        <begin position="1"/>
        <end position="12"/>
    </location>
</feature>
<sequence length="202" mass="20970">MSEISVTDTTANDAPLPGGQDRSGQDNDPAAAFTETEIACLFLDAARDGQTDLVEGFLAAGMDPDLRDGRGYSALILAAYNSHDETVACLLAHHAAVDLQDAKGATALAGVAFKGDLAVARLLVAAGAGIDVPNHVGRTPLIFATMFNRAPMVAFLLEHGADPDRRDGEGNSARLVADRQGLAAIAALMPPRGPLDAPRHPH</sequence>
<name>A0A7W4PP54_9PROT</name>
<feature type="region of interest" description="Disordered" evidence="4">
    <location>
        <begin position="1"/>
        <end position="29"/>
    </location>
</feature>
<dbReference type="Proteomes" id="UP000578030">
    <property type="component" value="Unassembled WGS sequence"/>
</dbReference>
<keyword evidence="1" id="KW-0677">Repeat</keyword>
<evidence type="ECO:0000256" key="2">
    <source>
        <dbReference type="ARBA" id="ARBA00023043"/>
    </source>
</evidence>
<dbReference type="EMBL" id="JABEQM010000005">
    <property type="protein sequence ID" value="MBB2201476.1"/>
    <property type="molecule type" value="Genomic_DNA"/>
</dbReference>
<keyword evidence="2 3" id="KW-0040">ANK repeat</keyword>
<dbReference type="RefSeq" id="WP_182957093.1">
    <property type="nucleotide sequence ID" value="NZ_JABEQM010000005.1"/>
</dbReference>
<gene>
    <name evidence="5" type="ORF">HLH28_07760</name>
</gene>
<dbReference type="PROSITE" id="PS50088">
    <property type="entry name" value="ANK_REPEAT"/>
    <property type="match status" value="3"/>
</dbReference>
<evidence type="ECO:0000256" key="1">
    <source>
        <dbReference type="ARBA" id="ARBA00022737"/>
    </source>
</evidence>
<dbReference type="Pfam" id="PF00023">
    <property type="entry name" value="Ank"/>
    <property type="match status" value="1"/>
</dbReference>
<dbReference type="GO" id="GO:0085020">
    <property type="term" value="P:protein K6-linked ubiquitination"/>
    <property type="evidence" value="ECO:0007669"/>
    <property type="project" value="TreeGrafter"/>
</dbReference>
<evidence type="ECO:0000256" key="3">
    <source>
        <dbReference type="PROSITE-ProRule" id="PRU00023"/>
    </source>
</evidence>
<evidence type="ECO:0000313" key="6">
    <source>
        <dbReference type="Proteomes" id="UP000578030"/>
    </source>
</evidence>
<feature type="repeat" description="ANK" evidence="3">
    <location>
        <begin position="103"/>
        <end position="135"/>
    </location>
</feature>
<dbReference type="AlphaFoldDB" id="A0A7W4PP54"/>